<organism evidence="1 2">
    <name type="scientific">Vigna mungo</name>
    <name type="common">Black gram</name>
    <name type="synonym">Phaseolus mungo</name>
    <dbReference type="NCBI Taxonomy" id="3915"/>
    <lineage>
        <taxon>Eukaryota</taxon>
        <taxon>Viridiplantae</taxon>
        <taxon>Streptophyta</taxon>
        <taxon>Embryophyta</taxon>
        <taxon>Tracheophyta</taxon>
        <taxon>Spermatophyta</taxon>
        <taxon>Magnoliopsida</taxon>
        <taxon>eudicotyledons</taxon>
        <taxon>Gunneridae</taxon>
        <taxon>Pentapetalae</taxon>
        <taxon>rosids</taxon>
        <taxon>fabids</taxon>
        <taxon>Fabales</taxon>
        <taxon>Fabaceae</taxon>
        <taxon>Papilionoideae</taxon>
        <taxon>50 kb inversion clade</taxon>
        <taxon>NPAAA clade</taxon>
        <taxon>indigoferoid/millettioid clade</taxon>
        <taxon>Phaseoleae</taxon>
        <taxon>Vigna</taxon>
    </lineage>
</organism>
<protein>
    <submittedName>
        <fullName evidence="1">Uncharacterized protein</fullName>
    </submittedName>
</protein>
<accession>A0AAQ3MJC6</accession>
<keyword evidence="2" id="KW-1185">Reference proteome</keyword>
<evidence type="ECO:0000313" key="2">
    <source>
        <dbReference type="Proteomes" id="UP001374535"/>
    </source>
</evidence>
<name>A0AAQ3MJC6_VIGMU</name>
<reference evidence="1 2" key="1">
    <citation type="journal article" date="2023" name="Life. Sci Alliance">
        <title>Evolutionary insights into 3D genome organization and epigenetic landscape of Vigna mungo.</title>
        <authorList>
            <person name="Junaid A."/>
            <person name="Singh B."/>
            <person name="Bhatia S."/>
        </authorList>
    </citation>
    <scope>NUCLEOTIDE SEQUENCE [LARGE SCALE GENOMIC DNA]</scope>
    <source>
        <strain evidence="1">Urdbean</strain>
    </source>
</reference>
<evidence type="ECO:0000313" key="1">
    <source>
        <dbReference type="EMBL" id="WVY92182.1"/>
    </source>
</evidence>
<dbReference type="AlphaFoldDB" id="A0AAQ3MJC6"/>
<dbReference type="EMBL" id="CP144690">
    <property type="protein sequence ID" value="WVY92182.1"/>
    <property type="molecule type" value="Genomic_DNA"/>
</dbReference>
<feature type="non-terminal residue" evidence="1">
    <location>
        <position position="1"/>
    </location>
</feature>
<proteinExistence type="predicted"/>
<sequence>MVVVEKSLLFCKSFTYSNEEPYNTNKQESGKSLNSYASNEIKLHLEDEINGVDQSRLSECCEECNVVVKGIQIDTKQNYCEYDVEVKDNIKQDFKETGEVIHHNHGIGLDAYTKS</sequence>
<gene>
    <name evidence="1" type="ORF">V8G54_037696</name>
</gene>
<dbReference type="Proteomes" id="UP001374535">
    <property type="component" value="Chromosome 11"/>
</dbReference>